<proteinExistence type="predicted"/>
<gene>
    <name evidence="2" type="ORF">THAOC_00515</name>
</gene>
<dbReference type="Proteomes" id="UP000266841">
    <property type="component" value="Unassembled WGS sequence"/>
</dbReference>
<evidence type="ECO:0000313" key="3">
    <source>
        <dbReference type="Proteomes" id="UP000266841"/>
    </source>
</evidence>
<feature type="non-terminal residue" evidence="2">
    <location>
        <position position="1"/>
    </location>
</feature>
<dbReference type="EMBL" id="AGNL01000602">
    <property type="protein sequence ID" value="EJK77639.1"/>
    <property type="molecule type" value="Genomic_DNA"/>
</dbReference>
<name>K0TK91_THAOC</name>
<feature type="region of interest" description="Disordered" evidence="1">
    <location>
        <begin position="29"/>
        <end position="57"/>
    </location>
</feature>
<sequence>KLRGYDAASSSVDDCTAGFVCSIGAADAAEGNGGRSDSSSPVALSPDVDSSGRGAEIMPLGERTGEKAADVATRAQMMIVSNVLIADSIMVPGRRCLPLPLSLGAFQSNFNLQFYVDT</sequence>
<accession>K0TK91</accession>
<evidence type="ECO:0000256" key="1">
    <source>
        <dbReference type="SAM" id="MobiDB-lite"/>
    </source>
</evidence>
<protein>
    <submittedName>
        <fullName evidence="2">Uncharacterized protein</fullName>
    </submittedName>
</protein>
<keyword evidence="3" id="KW-1185">Reference proteome</keyword>
<reference evidence="2 3" key="1">
    <citation type="journal article" date="2012" name="Genome Biol.">
        <title>Genome and low-iron response of an oceanic diatom adapted to chronic iron limitation.</title>
        <authorList>
            <person name="Lommer M."/>
            <person name="Specht M."/>
            <person name="Roy A.S."/>
            <person name="Kraemer L."/>
            <person name="Andreson R."/>
            <person name="Gutowska M.A."/>
            <person name="Wolf J."/>
            <person name="Bergner S.V."/>
            <person name="Schilhabel M.B."/>
            <person name="Klostermeier U.C."/>
            <person name="Beiko R.G."/>
            <person name="Rosenstiel P."/>
            <person name="Hippler M."/>
            <person name="Laroche J."/>
        </authorList>
    </citation>
    <scope>NUCLEOTIDE SEQUENCE [LARGE SCALE GENOMIC DNA]</scope>
    <source>
        <strain evidence="2 3">CCMP1005</strain>
    </source>
</reference>
<dbReference type="AlphaFoldDB" id="K0TK91"/>
<organism evidence="2 3">
    <name type="scientific">Thalassiosira oceanica</name>
    <name type="common">Marine diatom</name>
    <dbReference type="NCBI Taxonomy" id="159749"/>
    <lineage>
        <taxon>Eukaryota</taxon>
        <taxon>Sar</taxon>
        <taxon>Stramenopiles</taxon>
        <taxon>Ochrophyta</taxon>
        <taxon>Bacillariophyta</taxon>
        <taxon>Coscinodiscophyceae</taxon>
        <taxon>Thalassiosirophycidae</taxon>
        <taxon>Thalassiosirales</taxon>
        <taxon>Thalassiosiraceae</taxon>
        <taxon>Thalassiosira</taxon>
    </lineage>
</organism>
<evidence type="ECO:0000313" key="2">
    <source>
        <dbReference type="EMBL" id="EJK77639.1"/>
    </source>
</evidence>
<comment type="caution">
    <text evidence="2">The sequence shown here is derived from an EMBL/GenBank/DDBJ whole genome shotgun (WGS) entry which is preliminary data.</text>
</comment>